<accession>A0A4Y7LS97</accession>
<dbReference type="GO" id="GO:0006362">
    <property type="term" value="P:transcription elongation by RNA polymerase I"/>
    <property type="evidence" value="ECO:0007669"/>
    <property type="project" value="TreeGrafter"/>
</dbReference>
<dbReference type="FunFam" id="3.30.1360.10:FF:000006">
    <property type="entry name" value="DNA-directed RNA polymerases I and III subunit RPAC2"/>
    <property type="match status" value="1"/>
</dbReference>
<proteinExistence type="evidence at transcript level"/>
<evidence type="ECO:0000256" key="7">
    <source>
        <dbReference type="ARBA" id="ARBA00031757"/>
    </source>
</evidence>
<dbReference type="InterPro" id="IPR022905">
    <property type="entry name" value="Rpo11-like"/>
</dbReference>
<gene>
    <name evidence="9" type="primary">EOG090X0LBP</name>
</gene>
<sequence length="110" mass="12600">MPEPTEHRKLSVLREDEENDSNKTFIFEGEGHTLGNALKMLLLKNPEVNFCGYTIPHPSEDKLHLRIEMLSNTSPADVLRKALEDLEKVCTHISDKFEEAVKEYKDSSMV</sequence>
<evidence type="ECO:0000256" key="1">
    <source>
        <dbReference type="ARBA" id="ARBA00004123"/>
    </source>
</evidence>
<dbReference type="AlphaFoldDB" id="A0A4Y7LS97"/>
<evidence type="ECO:0000256" key="2">
    <source>
        <dbReference type="ARBA" id="ARBA00022079"/>
    </source>
</evidence>
<name>A0A4Y7LS97_9CRUS</name>
<keyword evidence="4" id="KW-0804">Transcription</keyword>
<comment type="similarity">
    <text evidence="6">Belongs to the archaeal Rpo11/eukaryotic RPB11/RPC19 RNA polymerase subunit family.</text>
</comment>
<dbReference type="InterPro" id="IPR036603">
    <property type="entry name" value="RBP11-like"/>
</dbReference>
<dbReference type="GO" id="GO:0046983">
    <property type="term" value="F:protein dimerization activity"/>
    <property type="evidence" value="ECO:0007669"/>
    <property type="project" value="InterPro"/>
</dbReference>
<evidence type="ECO:0000259" key="8">
    <source>
        <dbReference type="Pfam" id="PF13656"/>
    </source>
</evidence>
<evidence type="ECO:0000256" key="5">
    <source>
        <dbReference type="ARBA" id="ARBA00023242"/>
    </source>
</evidence>
<evidence type="ECO:0000256" key="4">
    <source>
        <dbReference type="ARBA" id="ARBA00023163"/>
    </source>
</evidence>
<dbReference type="InterPro" id="IPR008193">
    <property type="entry name" value="RNA_pol_Rpb11_13-16kDa_CS"/>
</dbReference>
<dbReference type="HAMAP" id="MF_00261">
    <property type="entry name" value="RNApol_arch_Rpo11"/>
    <property type="match status" value="1"/>
</dbReference>
<dbReference type="SUPFAM" id="SSF55257">
    <property type="entry name" value="RBP11-like subunits of RNA polymerase"/>
    <property type="match status" value="1"/>
</dbReference>
<reference evidence="9" key="1">
    <citation type="submission" date="2018-08" db="EMBL/GenBank/DDBJ databases">
        <authorList>
            <person name="Cornetti L."/>
        </authorList>
    </citation>
    <scope>NUCLEOTIDE SEQUENCE</scope>
    <source>
        <strain evidence="9">FI-BAL1-1</strain>
    </source>
</reference>
<dbReference type="Gene3D" id="3.30.1360.10">
    <property type="entry name" value="RNA polymerase, RBP11-like subunit"/>
    <property type="match status" value="1"/>
</dbReference>
<organism evidence="9">
    <name type="scientific">Eubosmina coregoni</name>
    <dbReference type="NCBI Taxonomy" id="186181"/>
    <lineage>
        <taxon>Eukaryota</taxon>
        <taxon>Metazoa</taxon>
        <taxon>Ecdysozoa</taxon>
        <taxon>Arthropoda</taxon>
        <taxon>Crustacea</taxon>
        <taxon>Branchiopoda</taxon>
        <taxon>Diplostraca</taxon>
        <taxon>Cladocera</taxon>
        <taxon>Anomopoda</taxon>
        <taxon>Bosminidae</taxon>
        <taxon>Eubosmina</taxon>
    </lineage>
</organism>
<dbReference type="GO" id="GO:0003677">
    <property type="term" value="F:DNA binding"/>
    <property type="evidence" value="ECO:0007669"/>
    <property type="project" value="InterPro"/>
</dbReference>
<dbReference type="InterPro" id="IPR033898">
    <property type="entry name" value="RNAP_AC19"/>
</dbReference>
<evidence type="ECO:0000256" key="3">
    <source>
        <dbReference type="ARBA" id="ARBA00022478"/>
    </source>
</evidence>
<keyword evidence="3" id="KW-0240">DNA-directed RNA polymerase</keyword>
<dbReference type="PANTHER" id="PTHR13946">
    <property type="entry name" value="DNA-DIRECTED RNA POLYMERASE I,II,III"/>
    <property type="match status" value="1"/>
</dbReference>
<dbReference type="PANTHER" id="PTHR13946:SF28">
    <property type="entry name" value="DNA-DIRECTED RNA POLYMERASES I AND III SUBUNIT RPAC2"/>
    <property type="match status" value="1"/>
</dbReference>
<dbReference type="PROSITE" id="PS01154">
    <property type="entry name" value="RNA_POL_L_13KD"/>
    <property type="match status" value="1"/>
</dbReference>
<comment type="subcellular location">
    <subcellularLocation>
        <location evidence="1">Nucleus</location>
    </subcellularLocation>
</comment>
<dbReference type="GO" id="GO:0006383">
    <property type="term" value="P:transcription by RNA polymerase III"/>
    <property type="evidence" value="ECO:0007669"/>
    <property type="project" value="TreeGrafter"/>
</dbReference>
<evidence type="ECO:0000256" key="6">
    <source>
        <dbReference type="ARBA" id="ARBA00025751"/>
    </source>
</evidence>
<protein>
    <recommendedName>
        <fullName evidence="2">DNA-directed RNA polymerases I and III subunit RPAC2</fullName>
    </recommendedName>
    <alternativeName>
        <fullName evidence="7">DNA-directed RNA polymerase I subunit D</fullName>
    </alternativeName>
</protein>
<dbReference type="EMBL" id="LR000590">
    <property type="protein sequence ID" value="SVE70209.1"/>
    <property type="molecule type" value="mRNA"/>
</dbReference>
<dbReference type="GO" id="GO:0003899">
    <property type="term" value="F:DNA-directed RNA polymerase activity"/>
    <property type="evidence" value="ECO:0007669"/>
    <property type="project" value="InterPro"/>
</dbReference>
<feature type="domain" description="DNA-directed RNA polymerase RBP11-like dimerisation" evidence="8">
    <location>
        <begin position="24"/>
        <end position="95"/>
    </location>
</feature>
<evidence type="ECO:0000313" key="9">
    <source>
        <dbReference type="EMBL" id="SVE70209.1"/>
    </source>
</evidence>
<dbReference type="GO" id="GO:0005736">
    <property type="term" value="C:RNA polymerase I complex"/>
    <property type="evidence" value="ECO:0007669"/>
    <property type="project" value="TreeGrafter"/>
</dbReference>
<dbReference type="CDD" id="cd07029">
    <property type="entry name" value="RNAP_I_III_AC19"/>
    <property type="match status" value="1"/>
</dbReference>
<dbReference type="InterPro" id="IPR009025">
    <property type="entry name" value="RBP11-like_dimer"/>
</dbReference>
<dbReference type="GO" id="GO:0005666">
    <property type="term" value="C:RNA polymerase III complex"/>
    <property type="evidence" value="ECO:0007669"/>
    <property type="project" value="TreeGrafter"/>
</dbReference>
<dbReference type="Pfam" id="PF13656">
    <property type="entry name" value="RNA_pol_L_2"/>
    <property type="match status" value="1"/>
</dbReference>
<keyword evidence="5" id="KW-0539">Nucleus</keyword>